<dbReference type="InterPro" id="IPR019734">
    <property type="entry name" value="TPR_rpt"/>
</dbReference>
<evidence type="ECO:0000313" key="4">
    <source>
        <dbReference type="Proteomes" id="UP001058120"/>
    </source>
</evidence>
<evidence type="ECO:0008006" key="5">
    <source>
        <dbReference type="Google" id="ProtNLM"/>
    </source>
</evidence>
<dbReference type="InterPro" id="IPR011990">
    <property type="entry name" value="TPR-like_helical_dom_sf"/>
</dbReference>
<dbReference type="EMBL" id="CP065938">
    <property type="protein sequence ID" value="UWX06449.1"/>
    <property type="molecule type" value="Genomic_DNA"/>
</dbReference>
<proteinExistence type="predicted"/>
<dbReference type="RefSeq" id="WP_334316057.1">
    <property type="nucleotide sequence ID" value="NZ_CP065938.1"/>
</dbReference>
<protein>
    <recommendedName>
        <fullName evidence="5">Tetratricopeptide repeat protein</fullName>
    </recommendedName>
</protein>
<dbReference type="SUPFAM" id="SSF48452">
    <property type="entry name" value="TPR-like"/>
    <property type="match status" value="1"/>
</dbReference>
<feature type="repeat" description="TPR" evidence="1">
    <location>
        <begin position="379"/>
        <end position="412"/>
    </location>
</feature>
<evidence type="ECO:0000256" key="1">
    <source>
        <dbReference type="PROSITE-ProRule" id="PRU00339"/>
    </source>
</evidence>
<dbReference type="Gene3D" id="1.25.40.10">
    <property type="entry name" value="Tetratricopeptide repeat domain"/>
    <property type="match status" value="1"/>
</dbReference>
<dbReference type="PROSITE" id="PS50005">
    <property type="entry name" value="TPR"/>
    <property type="match status" value="1"/>
</dbReference>
<dbReference type="Proteomes" id="UP001058120">
    <property type="component" value="Chromosome"/>
</dbReference>
<reference evidence="3" key="1">
    <citation type="submission" date="2020-12" db="EMBL/GenBank/DDBJ databases">
        <title>Taurinivorans muris gen. nov., sp. nov., fundamental and realized metabolic niche of a ubiquitous sulfidogenic bacterium in the murine intestine.</title>
        <authorList>
            <person name="Ye H."/>
            <person name="Hanson B.T."/>
            <person name="Loy A."/>
        </authorList>
    </citation>
    <scope>NUCLEOTIDE SEQUENCE</scope>
    <source>
        <strain evidence="3">LT0009</strain>
    </source>
</reference>
<keyword evidence="1" id="KW-0802">TPR repeat</keyword>
<organism evidence="3 4">
    <name type="scientific">Taurinivorans muris</name>
    <dbReference type="NCBI Taxonomy" id="2787751"/>
    <lineage>
        <taxon>Bacteria</taxon>
        <taxon>Pseudomonadati</taxon>
        <taxon>Thermodesulfobacteriota</taxon>
        <taxon>Desulfovibrionia</taxon>
        <taxon>Desulfovibrionales</taxon>
        <taxon>Desulfovibrionaceae</taxon>
        <taxon>Taurinivorans</taxon>
    </lineage>
</organism>
<keyword evidence="4" id="KW-1185">Reference proteome</keyword>
<sequence>MSEFQFLNIYSGTPPQGKAGSNSEPALWNVYLNKEENAYLIQKLDGNNKPTAEKYKISPTYFGINFRQVNNSELKHAVDKNLGQLGVDKEKNESFLDSLFSSRSAFSATVQKSKNGKKKTGEFAFQTGKENQQSQRKKTDSAPAGNVPDKKVTNEFQFNLGAQSAEKASRNDKSAIRDFGLETLPNPEEMEKMLRKENAQGTINRENTTNSASNFSEQENEEKIPLINQEKKSTTEHGSSIDPIPSIKKIAEHEEIHNAPASIAKQSPAASKTKAVDAITKTEEALLPAKGGALSISEKAQKLDTGMRAEFQVSMNHWNSAKKNLALRHFNELISRQADFVPAHKHMFTDFAIQLRKINQHELALSSATRCTKLSPDDSHAFFNVSRLYYELGRYDEANRFIDGALELESNLEPALRLSDVIKECMRRKAKNR</sequence>
<accession>A0ABY5Y2M5</accession>
<evidence type="ECO:0000256" key="2">
    <source>
        <dbReference type="SAM" id="MobiDB-lite"/>
    </source>
</evidence>
<feature type="region of interest" description="Disordered" evidence="2">
    <location>
        <begin position="125"/>
        <end position="152"/>
    </location>
</feature>
<gene>
    <name evidence="3" type="ORF">JBF11_03815</name>
</gene>
<name>A0ABY5Y2M5_9BACT</name>
<evidence type="ECO:0000313" key="3">
    <source>
        <dbReference type="EMBL" id="UWX06449.1"/>
    </source>
</evidence>